<dbReference type="InterPro" id="IPR050765">
    <property type="entry name" value="Riboflavin_Biosynth_HTPR"/>
</dbReference>
<dbReference type="PANTHER" id="PTHR38011">
    <property type="entry name" value="DIHYDROFOLATE REDUCTASE FAMILY PROTEIN (AFU_ORTHOLOGUE AFUA_8G06820)"/>
    <property type="match status" value="1"/>
</dbReference>
<reference evidence="2" key="2">
    <citation type="submission" date="2021-11" db="EMBL/GenBank/DDBJ databases">
        <authorList>
            <person name="Gilroy R."/>
        </authorList>
    </citation>
    <scope>NUCLEOTIDE SEQUENCE</scope>
    <source>
        <strain evidence="2">150</strain>
    </source>
</reference>
<dbReference type="InterPro" id="IPR024072">
    <property type="entry name" value="DHFR-like_dom_sf"/>
</dbReference>
<feature type="domain" description="Bacterial bifunctional deaminase-reductase C-terminal" evidence="1">
    <location>
        <begin position="9"/>
        <end position="161"/>
    </location>
</feature>
<dbReference type="SUPFAM" id="SSF53597">
    <property type="entry name" value="Dihydrofolate reductase-like"/>
    <property type="match status" value="1"/>
</dbReference>
<evidence type="ECO:0000259" key="1">
    <source>
        <dbReference type="Pfam" id="PF01872"/>
    </source>
</evidence>
<name>A0A9E4DT72_9ENTE</name>
<reference evidence="2" key="1">
    <citation type="journal article" date="2021" name="PeerJ">
        <title>Extensive microbial diversity within the chicken gut microbiome revealed by metagenomics and culture.</title>
        <authorList>
            <person name="Gilroy R."/>
            <person name="Ravi A."/>
            <person name="Getino M."/>
            <person name="Pursley I."/>
            <person name="Horton D.L."/>
            <person name="Alikhan N.F."/>
            <person name="Baker D."/>
            <person name="Gharbi K."/>
            <person name="Hall N."/>
            <person name="Watson M."/>
            <person name="Adriaenssens E.M."/>
            <person name="Foster-Nyarko E."/>
            <person name="Jarju S."/>
            <person name="Secka A."/>
            <person name="Antonio M."/>
            <person name="Oren A."/>
            <person name="Chaudhuri R.R."/>
            <person name="La Ragione R."/>
            <person name="Hildebrand F."/>
            <person name="Pallen M.J."/>
        </authorList>
    </citation>
    <scope>NUCLEOTIDE SEQUENCE</scope>
    <source>
        <strain evidence="2">150</strain>
    </source>
</reference>
<evidence type="ECO:0000313" key="3">
    <source>
        <dbReference type="Proteomes" id="UP000813384"/>
    </source>
</evidence>
<dbReference type="Proteomes" id="UP000813384">
    <property type="component" value="Unassembled WGS sequence"/>
</dbReference>
<comment type="caution">
    <text evidence="2">The sequence shown here is derived from an EMBL/GenBank/DDBJ whole genome shotgun (WGS) entry which is preliminary data.</text>
</comment>
<dbReference type="Pfam" id="PF01872">
    <property type="entry name" value="RibD_C"/>
    <property type="match status" value="1"/>
</dbReference>
<dbReference type="InterPro" id="IPR002734">
    <property type="entry name" value="RibDG_C"/>
</dbReference>
<dbReference type="GO" id="GO:0008703">
    <property type="term" value="F:5-amino-6-(5-phosphoribosylamino)uracil reductase activity"/>
    <property type="evidence" value="ECO:0007669"/>
    <property type="project" value="InterPro"/>
</dbReference>
<gene>
    <name evidence="2" type="ORF">K8V42_07670</name>
</gene>
<organism evidence="2 3">
    <name type="scientific">Enterococcus aquimarinus</name>
    <dbReference type="NCBI Taxonomy" id="328396"/>
    <lineage>
        <taxon>Bacteria</taxon>
        <taxon>Bacillati</taxon>
        <taxon>Bacillota</taxon>
        <taxon>Bacilli</taxon>
        <taxon>Lactobacillales</taxon>
        <taxon>Enterococcaceae</taxon>
        <taxon>Enterococcus</taxon>
    </lineage>
</organism>
<sequence length="184" mass="20705">MTLFFYGCVSLDGYLADKNHGLQWLHQIGSVEETSYAAFYDQMDILLMGKKTYDAIKDVEDLASFYGQTKNIVFTHQKGLTHPLFEFVSADILTFVSQLPKDKNTWIVGGNTLVAPLLDAQRIDKIYLQIAPVLLGAGIPLFTQKEGVQQFTLLETKQYGQFAELVLEKLTSPEQENDASVEKM</sequence>
<evidence type="ECO:0000313" key="2">
    <source>
        <dbReference type="EMBL" id="MCC9274156.1"/>
    </source>
</evidence>
<dbReference type="GO" id="GO:0009231">
    <property type="term" value="P:riboflavin biosynthetic process"/>
    <property type="evidence" value="ECO:0007669"/>
    <property type="project" value="InterPro"/>
</dbReference>
<dbReference type="AlphaFoldDB" id="A0A9E4DT72"/>
<proteinExistence type="predicted"/>
<dbReference type="PANTHER" id="PTHR38011:SF11">
    <property type="entry name" value="2,5-DIAMINO-6-RIBOSYLAMINO-4(3H)-PYRIMIDINONE 5'-PHOSPHATE REDUCTASE"/>
    <property type="match status" value="1"/>
</dbReference>
<dbReference type="Gene3D" id="3.40.430.10">
    <property type="entry name" value="Dihydrofolate Reductase, subunit A"/>
    <property type="match status" value="1"/>
</dbReference>
<accession>A0A9E4DT72</accession>
<protein>
    <submittedName>
        <fullName evidence="2">Dihydrofolate reductase family protein</fullName>
    </submittedName>
</protein>
<dbReference type="EMBL" id="JAJJVO010000116">
    <property type="protein sequence ID" value="MCC9274156.1"/>
    <property type="molecule type" value="Genomic_DNA"/>
</dbReference>